<evidence type="ECO:0000313" key="3">
    <source>
        <dbReference type="EMBL" id="KAF2221025.1"/>
    </source>
</evidence>
<dbReference type="AlphaFoldDB" id="A0A6A6G5G7"/>
<dbReference type="OrthoDB" id="107403at2759"/>
<keyword evidence="4" id="KW-1185">Reference proteome</keyword>
<evidence type="ECO:0000256" key="1">
    <source>
        <dbReference type="SAM" id="SignalP"/>
    </source>
</evidence>
<dbReference type="EMBL" id="ML992511">
    <property type="protein sequence ID" value="KAF2221025.1"/>
    <property type="molecule type" value="Genomic_DNA"/>
</dbReference>
<dbReference type="SUPFAM" id="SSF51101">
    <property type="entry name" value="Mannose-binding lectins"/>
    <property type="match status" value="1"/>
</dbReference>
<reference evidence="4" key="1">
    <citation type="journal article" date="2020" name="Stud. Mycol.">
        <title>101 Dothideomycetes genomes: A test case for predicting lifestyles and emergence of pathogens.</title>
        <authorList>
            <person name="Haridas S."/>
            <person name="Albert R."/>
            <person name="Binder M."/>
            <person name="Bloem J."/>
            <person name="LaButti K."/>
            <person name="Salamov A."/>
            <person name="Andreopoulos B."/>
            <person name="Baker S."/>
            <person name="Barry K."/>
            <person name="Bills G."/>
            <person name="Bluhm B."/>
            <person name="Cannon C."/>
            <person name="Castanera R."/>
            <person name="Culley D."/>
            <person name="Daum C."/>
            <person name="Ezra D."/>
            <person name="Gonzalez J."/>
            <person name="Henrissat B."/>
            <person name="Kuo A."/>
            <person name="Liang C."/>
            <person name="Lipzen A."/>
            <person name="Lutzoni F."/>
            <person name="Magnuson J."/>
            <person name="Mondo S."/>
            <person name="Nolan M."/>
            <person name="Ohm R."/>
            <person name="Pangilinan J."/>
            <person name="Park H.-J."/>
            <person name="Ramirez L."/>
            <person name="Alfaro M."/>
            <person name="Sun H."/>
            <person name="Tritt A."/>
            <person name="Yoshinaga Y."/>
            <person name="Zwiers L.-H."/>
            <person name="Turgeon B."/>
            <person name="Goodwin S."/>
            <person name="Spatafora J."/>
            <person name="Crous P."/>
            <person name="Grigoriev I."/>
        </authorList>
    </citation>
    <scope>NUCLEOTIDE SEQUENCE [LARGE SCALE GENOMIC DNA]</scope>
    <source>
        <strain evidence="4">CECT 20119</strain>
    </source>
</reference>
<evidence type="ECO:0000259" key="2">
    <source>
        <dbReference type="Pfam" id="PF01419"/>
    </source>
</evidence>
<protein>
    <recommendedName>
        <fullName evidence="2">Jacalin-type lectin domain-containing protein</fullName>
    </recommendedName>
</protein>
<feature type="chain" id="PRO_5025377411" description="Jacalin-type lectin domain-containing protein" evidence="1">
    <location>
        <begin position="17"/>
        <end position="170"/>
    </location>
</feature>
<organism evidence="3 4">
    <name type="scientific">Elsinoe ampelina</name>
    <dbReference type="NCBI Taxonomy" id="302913"/>
    <lineage>
        <taxon>Eukaryota</taxon>
        <taxon>Fungi</taxon>
        <taxon>Dikarya</taxon>
        <taxon>Ascomycota</taxon>
        <taxon>Pezizomycotina</taxon>
        <taxon>Dothideomycetes</taxon>
        <taxon>Dothideomycetidae</taxon>
        <taxon>Myriangiales</taxon>
        <taxon>Elsinoaceae</taxon>
        <taxon>Elsinoe</taxon>
    </lineage>
</organism>
<dbReference type="Gene3D" id="2.100.10.30">
    <property type="entry name" value="Jacalin-like lectin domain"/>
    <property type="match status" value="1"/>
</dbReference>
<evidence type="ECO:0000313" key="4">
    <source>
        <dbReference type="Proteomes" id="UP000799538"/>
    </source>
</evidence>
<gene>
    <name evidence="3" type="ORF">BDZ85DRAFT_22995</name>
</gene>
<keyword evidence="1" id="KW-0732">Signal</keyword>
<accession>A0A6A6G5G7</accession>
<dbReference type="InterPro" id="IPR001229">
    <property type="entry name" value="Jacalin-like_lectin_dom"/>
</dbReference>
<feature type="signal peptide" evidence="1">
    <location>
        <begin position="1"/>
        <end position="16"/>
    </location>
</feature>
<dbReference type="Pfam" id="PF01419">
    <property type="entry name" value="Jacalin"/>
    <property type="match status" value="1"/>
</dbReference>
<sequence length="170" mass="18274">MQILLTLLASISVVAAQSGFFFWNRFPDTTVGGNTFSDSNSIRPGSHLSSITIYSGERIDGISYTVQQNGQTLSFHHGGTSGKAQTFNFPKGDGINLIETCGTTDGSTRRVKYLRMLTLRGTTILAGQKTTYCRTQAPRASELGMTLAGFNGFAGRDIDALAPFFTTNLG</sequence>
<dbReference type="InterPro" id="IPR036404">
    <property type="entry name" value="Jacalin-like_lectin_dom_sf"/>
</dbReference>
<name>A0A6A6G5G7_9PEZI</name>
<feature type="domain" description="Jacalin-type lectin" evidence="2">
    <location>
        <begin position="32"/>
        <end position="161"/>
    </location>
</feature>
<dbReference type="Proteomes" id="UP000799538">
    <property type="component" value="Unassembled WGS sequence"/>
</dbReference>
<proteinExistence type="predicted"/>